<dbReference type="InterPro" id="IPR037238">
    <property type="entry name" value="YbiA-like_sf"/>
</dbReference>
<dbReference type="OrthoDB" id="69177at2759"/>
<dbReference type="Pfam" id="PF08719">
    <property type="entry name" value="NADAR"/>
    <property type="match status" value="1"/>
</dbReference>
<dbReference type="PROSITE" id="PS51471">
    <property type="entry name" value="FE2OG_OXY"/>
    <property type="match status" value="1"/>
</dbReference>
<proteinExistence type="predicted"/>
<dbReference type="InterPro" id="IPR012816">
    <property type="entry name" value="NADAR"/>
</dbReference>
<dbReference type="Gene3D" id="1.10.357.40">
    <property type="entry name" value="YbiA-like"/>
    <property type="match status" value="1"/>
</dbReference>
<reference evidence="2 3" key="1">
    <citation type="submission" date="2016-02" db="EMBL/GenBank/DDBJ databases">
        <title>Genome analysis of coral dinoflagellate symbionts highlights evolutionary adaptations to a symbiotic lifestyle.</title>
        <authorList>
            <person name="Aranda M."/>
            <person name="Li Y."/>
            <person name="Liew Y.J."/>
            <person name="Baumgarten S."/>
            <person name="Simakov O."/>
            <person name="Wilson M."/>
            <person name="Piel J."/>
            <person name="Ashoor H."/>
            <person name="Bougouffa S."/>
            <person name="Bajic V.B."/>
            <person name="Ryu T."/>
            <person name="Ravasi T."/>
            <person name="Bayer T."/>
            <person name="Micklem G."/>
            <person name="Kim H."/>
            <person name="Bhak J."/>
            <person name="Lajeunesse T.C."/>
            <person name="Voolstra C.R."/>
        </authorList>
    </citation>
    <scope>NUCLEOTIDE SEQUENCE [LARGE SCALE GENOMIC DNA]</scope>
    <source>
        <strain evidence="2 3">CCMP2467</strain>
    </source>
</reference>
<dbReference type="CDD" id="cd15457">
    <property type="entry name" value="NADAR"/>
    <property type="match status" value="1"/>
</dbReference>
<dbReference type="InterPro" id="IPR005123">
    <property type="entry name" value="Oxoglu/Fe-dep_dioxygenase_dom"/>
</dbReference>
<name>A0A1Q9CYF2_SYMMI</name>
<comment type="caution">
    <text evidence="2">The sequence shown here is derived from an EMBL/GenBank/DDBJ whole genome shotgun (WGS) entry which is preliminary data.</text>
</comment>
<gene>
    <name evidence="2" type="primary">ybiA</name>
    <name evidence="2" type="ORF">AK812_SmicGene30776</name>
</gene>
<organism evidence="2 3">
    <name type="scientific">Symbiodinium microadriaticum</name>
    <name type="common">Dinoflagellate</name>
    <name type="synonym">Zooxanthella microadriatica</name>
    <dbReference type="NCBI Taxonomy" id="2951"/>
    <lineage>
        <taxon>Eukaryota</taxon>
        <taxon>Sar</taxon>
        <taxon>Alveolata</taxon>
        <taxon>Dinophyceae</taxon>
        <taxon>Suessiales</taxon>
        <taxon>Symbiodiniaceae</taxon>
        <taxon>Symbiodinium</taxon>
    </lineage>
</organism>
<dbReference type="AlphaFoldDB" id="A0A1Q9CYF2"/>
<evidence type="ECO:0000313" key="3">
    <source>
        <dbReference type="Proteomes" id="UP000186817"/>
    </source>
</evidence>
<dbReference type="EMBL" id="LSRX01000834">
    <property type="protein sequence ID" value="OLP87949.1"/>
    <property type="molecule type" value="Genomic_DNA"/>
</dbReference>
<dbReference type="Proteomes" id="UP000186817">
    <property type="component" value="Unassembled WGS sequence"/>
</dbReference>
<feature type="domain" description="Fe2OG dioxygenase" evidence="1">
    <location>
        <begin position="318"/>
        <end position="426"/>
    </location>
</feature>
<keyword evidence="3" id="KW-1185">Reference proteome</keyword>
<accession>A0A1Q9CYF2</accession>
<sequence>MSARRSWRVRKNGYQPAVEDRSVEHGGRFEDGAVERFQGPYKFLSNFFWSQLDYEGLCYPSVEHAFQAAKLRRNEERLAWGFTGSVSFGEAKRLGRQVPLREDWKEIREKVMASCLSAKFADPSLREKLLRTGERELIDGHSGSPDLIWGYHIPSQKGENRLGILLMVLGPEPPELPQRVEYLENRQAVRLDGRRYLLCLNETLAKNISEGLLAADGQALLGPGEAIPLCASKKPSIFGGKFARQLPGLLSKEECQRLIEISEAEGYGLAGSRGFNPFARYAFRCLLDAPQVAAAVTQRLAQLLPLEYPTGSGQKLLGVNQRLRFLKYLPGMHHADHTDCAHEDENGRSFLTIQLYLNTEFTGGFTIVERWLPLDRSMPFEWMCHTRSRAHALHQRSSQKWKNGAGADGGESELRKASRATFFFMVVAPKDQLARAAPSAQRAQPQAGPVPHGPVLCSATAAALVAAAAHGRGGKRQRRQVARHVFYRPCHGGEHLSFDRKKELEAIVDLLATPGKGITATDEVT</sequence>
<evidence type="ECO:0000259" key="1">
    <source>
        <dbReference type="PROSITE" id="PS51471"/>
    </source>
</evidence>
<dbReference type="SUPFAM" id="SSF143990">
    <property type="entry name" value="YbiA-like"/>
    <property type="match status" value="1"/>
</dbReference>
<evidence type="ECO:0000313" key="2">
    <source>
        <dbReference type="EMBL" id="OLP87949.1"/>
    </source>
</evidence>
<protein>
    <submittedName>
        <fullName evidence="2">Swarming motility protein YbiA</fullName>
    </submittedName>
</protein>
<dbReference type="Gene3D" id="2.60.120.620">
    <property type="entry name" value="q2cbj1_9rhob like domain"/>
    <property type="match status" value="1"/>
</dbReference>